<accession>A0A9W8JY93</accession>
<dbReference type="EMBL" id="JANKHO010000733">
    <property type="protein sequence ID" value="KAJ3506737.1"/>
    <property type="molecule type" value="Genomic_DNA"/>
</dbReference>
<comment type="caution">
    <text evidence="2">The sequence shown here is derived from an EMBL/GenBank/DDBJ whole genome shotgun (WGS) entry which is preliminary data.</text>
</comment>
<name>A0A9W8JY93_9AGAR</name>
<gene>
    <name evidence="2" type="ORF">NLJ89_g6704</name>
</gene>
<keyword evidence="3" id="KW-1185">Reference proteome</keyword>
<dbReference type="AlphaFoldDB" id="A0A9W8JY93"/>
<evidence type="ECO:0000313" key="2">
    <source>
        <dbReference type="EMBL" id="KAJ3506737.1"/>
    </source>
</evidence>
<sequence>MLLDSFTKAWDFFVSQIEEAILLDNRSLSAPALRCLEKGIKASADAEGVLRVRVSELLERSWQAMDMLGSSATKRYNSLADMGVDGKEWDLPRLTRLMAILKGVLTYPNSPDYRPDIDALPPVQAVVMNTVQDIDLTVPGSPSLVMRDLSEYATLPFLAAFDVVPHPRNQLPQTPQKRITYISLSKKTMPLLVDLFLRFKSSRDIYVDGTLESVLSAYSIPIKLKYDCPAPAKYGKDLPLWKTATTCFLRIVKECTHHVKHLGEQIPDERVEGIWRQILDVFKGGVLADCSTAESFPFNVQEAEENFDLALVASLEIDVVPHLGDPRVSDVVVAQLGKILQQGRKVYESDDPGSSSSRSSTTSMFSSSSVSSIPTYPPTSTKGKGSRTSSPATLSPALKAVGIDTDMPYPELGSSNIGKLLPRERFSYWRFDLLFLICSDVTRGKIFHLLFRHEWRLSRCS</sequence>
<feature type="compositionally biased region" description="Low complexity" evidence="1">
    <location>
        <begin position="352"/>
        <end position="390"/>
    </location>
</feature>
<organism evidence="2 3">
    <name type="scientific">Agrocybe chaxingu</name>
    <dbReference type="NCBI Taxonomy" id="84603"/>
    <lineage>
        <taxon>Eukaryota</taxon>
        <taxon>Fungi</taxon>
        <taxon>Dikarya</taxon>
        <taxon>Basidiomycota</taxon>
        <taxon>Agaricomycotina</taxon>
        <taxon>Agaricomycetes</taxon>
        <taxon>Agaricomycetidae</taxon>
        <taxon>Agaricales</taxon>
        <taxon>Agaricineae</taxon>
        <taxon>Strophariaceae</taxon>
        <taxon>Agrocybe</taxon>
    </lineage>
</organism>
<dbReference type="OrthoDB" id="2996165at2759"/>
<evidence type="ECO:0000313" key="3">
    <source>
        <dbReference type="Proteomes" id="UP001148786"/>
    </source>
</evidence>
<proteinExistence type="predicted"/>
<protein>
    <submittedName>
        <fullName evidence="2">Uncharacterized protein</fullName>
    </submittedName>
</protein>
<dbReference type="Proteomes" id="UP001148786">
    <property type="component" value="Unassembled WGS sequence"/>
</dbReference>
<feature type="region of interest" description="Disordered" evidence="1">
    <location>
        <begin position="344"/>
        <end position="393"/>
    </location>
</feature>
<reference evidence="2" key="1">
    <citation type="submission" date="2022-07" db="EMBL/GenBank/DDBJ databases">
        <title>Genome Sequence of Agrocybe chaxingu.</title>
        <authorList>
            <person name="Buettner E."/>
        </authorList>
    </citation>
    <scope>NUCLEOTIDE SEQUENCE</scope>
    <source>
        <strain evidence="2">MP-N11</strain>
    </source>
</reference>
<evidence type="ECO:0000256" key="1">
    <source>
        <dbReference type="SAM" id="MobiDB-lite"/>
    </source>
</evidence>